<gene>
    <name evidence="2" type="ORF">ASU33_16845</name>
</gene>
<evidence type="ECO:0000259" key="1">
    <source>
        <dbReference type="Pfam" id="PF12728"/>
    </source>
</evidence>
<keyword evidence="3" id="KW-1185">Reference proteome</keyword>
<dbReference type="Proteomes" id="UP000054223">
    <property type="component" value="Unassembled WGS sequence"/>
</dbReference>
<organism evidence="2 3">
    <name type="scientific">Solirubrum puertoriconensis</name>
    <dbReference type="NCBI Taxonomy" id="1751427"/>
    <lineage>
        <taxon>Bacteria</taxon>
        <taxon>Pseudomonadati</taxon>
        <taxon>Bacteroidota</taxon>
        <taxon>Cytophagia</taxon>
        <taxon>Cytophagales</taxon>
    </lineage>
</organism>
<comment type="caution">
    <text evidence="2">The sequence shown here is derived from an EMBL/GenBank/DDBJ whole genome shotgun (WGS) entry which is preliminary data.</text>
</comment>
<protein>
    <recommendedName>
        <fullName evidence="1">Helix-turn-helix domain-containing protein</fullName>
    </recommendedName>
</protein>
<dbReference type="Pfam" id="PF12728">
    <property type="entry name" value="HTH_17"/>
    <property type="match status" value="1"/>
</dbReference>
<dbReference type="InterPro" id="IPR041657">
    <property type="entry name" value="HTH_17"/>
</dbReference>
<proteinExistence type="predicted"/>
<evidence type="ECO:0000313" key="3">
    <source>
        <dbReference type="Proteomes" id="UP000054223"/>
    </source>
</evidence>
<dbReference type="NCBIfam" id="TIGR01764">
    <property type="entry name" value="excise"/>
    <property type="match status" value="1"/>
</dbReference>
<dbReference type="OrthoDB" id="885238at2"/>
<dbReference type="RefSeq" id="WP_059067312.1">
    <property type="nucleotide sequence ID" value="NZ_LNAL01000003.1"/>
</dbReference>
<evidence type="ECO:0000313" key="2">
    <source>
        <dbReference type="EMBL" id="KUG09396.1"/>
    </source>
</evidence>
<dbReference type="EMBL" id="LNAL01000003">
    <property type="protein sequence ID" value="KUG09396.1"/>
    <property type="molecule type" value="Genomic_DNA"/>
</dbReference>
<accession>A0A9X0L650</accession>
<dbReference type="InterPro" id="IPR010093">
    <property type="entry name" value="SinI_DNA-bd"/>
</dbReference>
<name>A0A9X0L650_SOLP1</name>
<feature type="domain" description="Helix-turn-helix" evidence="1">
    <location>
        <begin position="23"/>
        <end position="69"/>
    </location>
</feature>
<dbReference type="GO" id="GO:0003677">
    <property type="term" value="F:DNA binding"/>
    <property type="evidence" value="ECO:0007669"/>
    <property type="project" value="InterPro"/>
</dbReference>
<dbReference type="AlphaFoldDB" id="A0A9X0L650"/>
<reference evidence="2 3" key="1">
    <citation type="submission" date="2015-11" db="EMBL/GenBank/DDBJ databases">
        <title>Solirubrum puertoriconensis gen. nov. an environmental bacteria isolated in Puerto Rico.</title>
        <authorList>
            <person name="Cuebas-Irizarry M.F."/>
            <person name="Montalvo-Rodriguez R."/>
        </authorList>
    </citation>
    <scope>NUCLEOTIDE SEQUENCE [LARGE SCALE GENOMIC DNA]</scope>
    <source>
        <strain evidence="2 3">MC1A</strain>
    </source>
</reference>
<sequence>MLIIEAAKHYAKVKAEQEALGQVYTVAELGKRIKCGKTKAYELVRAGIIRSQQVGGRYIVSERAVREWMGDI</sequence>